<evidence type="ECO:0000313" key="2">
    <source>
        <dbReference type="Proteomes" id="UP000653454"/>
    </source>
</evidence>
<evidence type="ECO:0000313" key="1">
    <source>
        <dbReference type="EMBL" id="CAG9137265.1"/>
    </source>
</evidence>
<name>A0A8S4G851_PLUXY</name>
<sequence length="134" mass="13512">MNSLVTLSCLLAAVGLSHGSALGYGLGDYGLGGYGLGYGLGKYGYGGYGLGYSSVVVPAAISSANQWKAAPIPVIKTIAAPIISAPIIKTVAPLDYGYGYGLGGYYGGLGYKSLGYGYGNGYGYGKGYGYGYGH</sequence>
<dbReference type="Proteomes" id="UP000653454">
    <property type="component" value="Unassembled WGS sequence"/>
</dbReference>
<proteinExistence type="predicted"/>
<accession>A0A8S4G851</accession>
<keyword evidence="2" id="KW-1185">Reference proteome</keyword>
<dbReference type="KEGG" id="pxy:105389346"/>
<comment type="caution">
    <text evidence="1">The sequence shown here is derived from an EMBL/GenBank/DDBJ whole genome shotgun (WGS) entry which is preliminary data.</text>
</comment>
<dbReference type="AlphaFoldDB" id="A0A8S4G851"/>
<dbReference type="EMBL" id="CAJHNJ030000200">
    <property type="protein sequence ID" value="CAG9137265.1"/>
    <property type="molecule type" value="Genomic_DNA"/>
</dbReference>
<protein>
    <submittedName>
        <fullName evidence="1">(diamondback moth) hypothetical protein</fullName>
    </submittedName>
</protein>
<gene>
    <name evidence="1" type="ORF">PLXY2_LOCUS15517</name>
</gene>
<reference evidence="1" key="1">
    <citation type="submission" date="2020-11" db="EMBL/GenBank/DDBJ databases">
        <authorList>
            <person name="Whiteford S."/>
        </authorList>
    </citation>
    <scope>NUCLEOTIDE SEQUENCE</scope>
</reference>
<organism evidence="1 2">
    <name type="scientific">Plutella xylostella</name>
    <name type="common">Diamondback moth</name>
    <name type="synonym">Plutella maculipennis</name>
    <dbReference type="NCBI Taxonomy" id="51655"/>
    <lineage>
        <taxon>Eukaryota</taxon>
        <taxon>Metazoa</taxon>
        <taxon>Ecdysozoa</taxon>
        <taxon>Arthropoda</taxon>
        <taxon>Hexapoda</taxon>
        <taxon>Insecta</taxon>
        <taxon>Pterygota</taxon>
        <taxon>Neoptera</taxon>
        <taxon>Endopterygota</taxon>
        <taxon>Lepidoptera</taxon>
        <taxon>Glossata</taxon>
        <taxon>Ditrysia</taxon>
        <taxon>Yponomeutoidea</taxon>
        <taxon>Plutellidae</taxon>
        <taxon>Plutella</taxon>
    </lineage>
</organism>